<comment type="caution">
    <text evidence="6">The sequence shown here is derived from an EMBL/GenBank/DDBJ whole genome shotgun (WGS) entry which is preliminary data.</text>
</comment>
<sequence>MSESKRRSIGRALQSYVKQHRWPKVISALDQLHIQCHDRYDWTAFLTEDQGFEEASCKFWCCVCDALHADEGSIKGLAMSISAGRDPARTAALKIAFVASMQDKQISTKLSVCEVLVRAALDSAGRPHEDALEAAIYNAWGLLVGITINGQRQSVEEFFLSCNVIELCISKLTEVDRESEKLIRRTDSVLCGHAWMMPLKLLTHLSGSPRFSVQSGLYTHEQLPCVLASILEKAAGERYDVSCLGLAEALDFVKIYATRAILTSQSKSRISAALESLRAPNPNFCLTYVGGEPDGQAAFVMAYVQGTQVMFAGEVSVSQGFDCACGLISVFLRCGLFAAVEPHHGLLCSDVLHAGCNVQLVGLQGKVGLNGRTGCCHSWDRSKEKWQVKLQDAVSDPIWVCPRNLLLLGVDASQFPFQGRVYKLAGQTNDRRQQLSCDESFLYEDELQCLSEAGADPVQIPAAEAVGKIKRAMHLDAVADALDRGSALSSWNYEEEDAQEHLPDGSLILRSLRRESFQLQKIVWPSSRIYYARSALKVVQSEQERNPSQVLAELRDVPDPQDCILTCARLNNCRAEAYALLSQFELANEKFEQALAGFTECLNEVRFSPVRRTIRFETLILRSRFAEICEPSILTWEQILQAIDEHFPDGEMLESKYRALYSIGRIRTDEGNYLEATRKVAELAQLSRADSTALCNILRFQLSGSIALHNWGSRISDRRPADEDGHVPHGMHETVINGIRFFEEAKLARESSEFCVSQEHHLVVLRGLVRFYEQLHAWGVSDKNRRRLKYALAIHAYCTASLGTEDAETCYACIDLGKAFRDLGDTPAACKFLKLGRGIAQLRGLHARETLAHDALQELAPGEAVVKSRLFMPEVMQNKCDNPMCRNLDTPASRFQKCSGCLVARYCSQGCQTEAYTAHKKLCKKLRLTTR</sequence>
<organism evidence="6 7">
    <name type="scientific">Polarella glacialis</name>
    <name type="common">Dinoflagellate</name>
    <dbReference type="NCBI Taxonomy" id="89957"/>
    <lineage>
        <taxon>Eukaryota</taxon>
        <taxon>Sar</taxon>
        <taxon>Alveolata</taxon>
        <taxon>Dinophyceae</taxon>
        <taxon>Suessiales</taxon>
        <taxon>Suessiaceae</taxon>
        <taxon>Polarella</taxon>
    </lineage>
</organism>
<accession>A0A813FPB5</accession>
<proteinExistence type="predicted"/>
<dbReference type="GO" id="GO:0008270">
    <property type="term" value="F:zinc ion binding"/>
    <property type="evidence" value="ECO:0007669"/>
    <property type="project" value="UniProtKB-KW"/>
</dbReference>
<dbReference type="PROSITE" id="PS50865">
    <property type="entry name" value="ZF_MYND_2"/>
    <property type="match status" value="1"/>
</dbReference>
<dbReference type="Gene3D" id="6.10.140.2220">
    <property type="match status" value="1"/>
</dbReference>
<keyword evidence="2 4" id="KW-0863">Zinc-finger</keyword>
<reference evidence="6" key="1">
    <citation type="submission" date="2021-02" db="EMBL/GenBank/DDBJ databases">
        <authorList>
            <person name="Dougan E. K."/>
            <person name="Rhodes N."/>
            <person name="Thang M."/>
            <person name="Chan C."/>
        </authorList>
    </citation>
    <scope>NUCLEOTIDE SEQUENCE</scope>
</reference>
<dbReference type="Pfam" id="PF01753">
    <property type="entry name" value="zf-MYND"/>
    <property type="match status" value="1"/>
</dbReference>
<dbReference type="Proteomes" id="UP000654075">
    <property type="component" value="Unassembled WGS sequence"/>
</dbReference>
<name>A0A813FPB5_POLGL</name>
<evidence type="ECO:0000256" key="1">
    <source>
        <dbReference type="ARBA" id="ARBA00022723"/>
    </source>
</evidence>
<feature type="domain" description="MYND-type" evidence="5">
    <location>
        <begin position="885"/>
        <end position="923"/>
    </location>
</feature>
<keyword evidence="3" id="KW-0862">Zinc</keyword>
<keyword evidence="1" id="KW-0479">Metal-binding</keyword>
<dbReference type="SUPFAM" id="SSF144232">
    <property type="entry name" value="HIT/MYND zinc finger-like"/>
    <property type="match status" value="1"/>
</dbReference>
<evidence type="ECO:0000256" key="3">
    <source>
        <dbReference type="ARBA" id="ARBA00022833"/>
    </source>
</evidence>
<evidence type="ECO:0000256" key="2">
    <source>
        <dbReference type="ARBA" id="ARBA00022771"/>
    </source>
</evidence>
<keyword evidence="7" id="KW-1185">Reference proteome</keyword>
<evidence type="ECO:0000259" key="5">
    <source>
        <dbReference type="PROSITE" id="PS50865"/>
    </source>
</evidence>
<evidence type="ECO:0000313" key="7">
    <source>
        <dbReference type="Proteomes" id="UP000654075"/>
    </source>
</evidence>
<protein>
    <recommendedName>
        <fullName evidence="5">MYND-type domain-containing protein</fullName>
    </recommendedName>
</protein>
<evidence type="ECO:0000313" key="6">
    <source>
        <dbReference type="EMBL" id="CAE8614009.1"/>
    </source>
</evidence>
<gene>
    <name evidence="6" type="ORF">PGLA1383_LOCUS31746</name>
</gene>
<dbReference type="InterPro" id="IPR002893">
    <property type="entry name" value="Znf_MYND"/>
</dbReference>
<evidence type="ECO:0000256" key="4">
    <source>
        <dbReference type="PROSITE-ProRule" id="PRU00134"/>
    </source>
</evidence>
<dbReference type="EMBL" id="CAJNNV010025354">
    <property type="protein sequence ID" value="CAE8614009.1"/>
    <property type="molecule type" value="Genomic_DNA"/>
</dbReference>
<dbReference type="AlphaFoldDB" id="A0A813FPB5"/>